<keyword evidence="12" id="KW-1185">Reference proteome</keyword>
<dbReference type="PROSITE" id="PS00028">
    <property type="entry name" value="ZINC_FINGER_C2H2_1"/>
    <property type="match status" value="3"/>
</dbReference>
<evidence type="ECO:0000256" key="1">
    <source>
        <dbReference type="ARBA" id="ARBA00004123"/>
    </source>
</evidence>
<comment type="caution">
    <text evidence="11">The sequence shown here is derived from an EMBL/GenBank/DDBJ whole genome shotgun (WGS) entry which is preliminary data.</text>
</comment>
<dbReference type="InterPro" id="IPR026854">
    <property type="entry name" value="VPS13_N"/>
</dbReference>
<dbReference type="InterPro" id="IPR036236">
    <property type="entry name" value="Znf_C2H2_sf"/>
</dbReference>
<evidence type="ECO:0000256" key="2">
    <source>
        <dbReference type="ARBA" id="ARBA00022448"/>
    </source>
</evidence>
<dbReference type="OrthoDB" id="445152at2759"/>
<dbReference type="FunFam" id="3.30.160.60:FF:000311">
    <property type="entry name" value="protein odd-skipped-related 2 isoform X1"/>
    <property type="match status" value="1"/>
</dbReference>
<dbReference type="Pfam" id="PF12624">
    <property type="entry name" value="VPS13_N"/>
    <property type="match status" value="1"/>
</dbReference>
<organism evidence="11 12">
    <name type="scientific">Anabarilius grahami</name>
    <name type="common">Kanglang fish</name>
    <name type="synonym">Barilius grahami</name>
    <dbReference type="NCBI Taxonomy" id="495550"/>
    <lineage>
        <taxon>Eukaryota</taxon>
        <taxon>Metazoa</taxon>
        <taxon>Chordata</taxon>
        <taxon>Craniata</taxon>
        <taxon>Vertebrata</taxon>
        <taxon>Euteleostomi</taxon>
        <taxon>Actinopterygii</taxon>
        <taxon>Neopterygii</taxon>
        <taxon>Teleostei</taxon>
        <taxon>Ostariophysi</taxon>
        <taxon>Cypriniformes</taxon>
        <taxon>Xenocyprididae</taxon>
        <taxon>Xenocypridinae</taxon>
        <taxon>Xenocypridinae incertae sedis</taxon>
        <taxon>Anabarilius</taxon>
    </lineage>
</organism>
<dbReference type="PANTHER" id="PTHR12517:SF0">
    <property type="entry name" value="INTERMEMBRANE LIPID TRANSFER PROTEIN VPS13B"/>
    <property type="match status" value="1"/>
</dbReference>
<feature type="domain" description="C2H2-type" evidence="10">
    <location>
        <begin position="204"/>
        <end position="226"/>
    </location>
</feature>
<evidence type="ECO:0000313" key="11">
    <source>
        <dbReference type="EMBL" id="ROL53518.1"/>
    </source>
</evidence>
<proteinExistence type="inferred from homology"/>
<dbReference type="SMART" id="SM00355">
    <property type="entry name" value="ZnF_C2H2"/>
    <property type="match status" value="3"/>
</dbReference>
<keyword evidence="6" id="KW-0862">Zinc</keyword>
<keyword evidence="2" id="KW-0813">Transport</keyword>
<feature type="domain" description="C2H2-type" evidence="10">
    <location>
        <begin position="148"/>
        <end position="175"/>
    </location>
</feature>
<dbReference type="FunFam" id="3.30.160.60:FF:000090">
    <property type="entry name" value="Odd-skipped-related transciption factor 2"/>
    <property type="match status" value="1"/>
</dbReference>
<gene>
    <name evidence="11" type="ORF">DPX16_1936</name>
</gene>
<evidence type="ECO:0000259" key="10">
    <source>
        <dbReference type="PROSITE" id="PS50157"/>
    </source>
</evidence>
<evidence type="ECO:0000256" key="8">
    <source>
        <dbReference type="ARBA" id="ARBA00038339"/>
    </source>
</evidence>
<evidence type="ECO:0000256" key="5">
    <source>
        <dbReference type="ARBA" id="ARBA00022771"/>
    </source>
</evidence>
<dbReference type="Pfam" id="PF00096">
    <property type="entry name" value="zf-C2H2"/>
    <property type="match status" value="3"/>
</dbReference>
<evidence type="ECO:0000256" key="6">
    <source>
        <dbReference type="ARBA" id="ARBA00022833"/>
    </source>
</evidence>
<reference evidence="11 12" key="1">
    <citation type="submission" date="2018-10" db="EMBL/GenBank/DDBJ databases">
        <title>Genome assembly for a Yunnan-Guizhou Plateau 3E fish, Anabarilius grahami (Regan), and its evolutionary and genetic applications.</title>
        <authorList>
            <person name="Jiang W."/>
        </authorList>
    </citation>
    <scope>NUCLEOTIDE SEQUENCE [LARGE SCALE GENOMIC DNA]</scope>
    <source>
        <strain evidence="11">AG-KIZ</strain>
        <tissue evidence="11">Muscle</tissue>
    </source>
</reference>
<dbReference type="FunFam" id="3.30.160.60:FF:000254">
    <property type="entry name" value="Odd-skipped related transciption factor 1"/>
    <property type="match status" value="1"/>
</dbReference>
<evidence type="ECO:0000256" key="9">
    <source>
        <dbReference type="PROSITE-ProRule" id="PRU00042"/>
    </source>
</evidence>
<evidence type="ECO:0000313" key="12">
    <source>
        <dbReference type="Proteomes" id="UP000281406"/>
    </source>
</evidence>
<dbReference type="EMBL" id="RJVU01008467">
    <property type="protein sequence ID" value="ROL53518.1"/>
    <property type="molecule type" value="Genomic_DNA"/>
</dbReference>
<evidence type="ECO:0000256" key="3">
    <source>
        <dbReference type="ARBA" id="ARBA00022723"/>
    </source>
</evidence>
<accession>A0A3N0Z6D9</accession>
<keyword evidence="5 9" id="KW-0863">Zinc-finger</keyword>
<dbReference type="PANTHER" id="PTHR12517">
    <property type="entry name" value="VACUOLAR PROTEIN SORTING-ASSOCIATED PROTEIN 13B"/>
    <property type="match status" value="1"/>
</dbReference>
<dbReference type="InterPro" id="IPR013087">
    <property type="entry name" value="Znf_C2H2_type"/>
</dbReference>
<name>A0A3N0Z6D9_ANAGA</name>
<feature type="domain" description="C2H2-type" evidence="10">
    <location>
        <begin position="176"/>
        <end position="203"/>
    </location>
</feature>
<dbReference type="GO" id="GO:0000122">
    <property type="term" value="P:negative regulation of transcription by RNA polymerase II"/>
    <property type="evidence" value="ECO:0007669"/>
    <property type="project" value="UniProtKB-ARBA"/>
</dbReference>
<dbReference type="GO" id="GO:0008270">
    <property type="term" value="F:zinc ion binding"/>
    <property type="evidence" value="ECO:0007669"/>
    <property type="project" value="UniProtKB-KW"/>
</dbReference>
<dbReference type="Gene3D" id="3.30.160.60">
    <property type="entry name" value="Classic Zinc Finger"/>
    <property type="match status" value="3"/>
</dbReference>
<dbReference type="GO" id="GO:0005634">
    <property type="term" value="C:nucleus"/>
    <property type="evidence" value="ECO:0007669"/>
    <property type="project" value="UniProtKB-SubCell"/>
</dbReference>
<keyword evidence="3" id="KW-0479">Metal-binding</keyword>
<dbReference type="PROSITE" id="PS50157">
    <property type="entry name" value="ZINC_FINGER_C2H2_2"/>
    <property type="match status" value="3"/>
</dbReference>
<dbReference type="InterPro" id="IPR039782">
    <property type="entry name" value="VPS13B"/>
</dbReference>
<dbReference type="GO" id="GO:0033339">
    <property type="term" value="P:pectoral fin development"/>
    <property type="evidence" value="ECO:0007669"/>
    <property type="project" value="UniProtKB-ARBA"/>
</dbReference>
<comment type="subcellular location">
    <subcellularLocation>
        <location evidence="1">Nucleus</location>
    </subcellularLocation>
</comment>
<dbReference type="AlphaFoldDB" id="A0A3N0Z6D9"/>
<comment type="similarity">
    <text evidence="8">Belongs to the Odd C2H2-type zinc-finger protein family.</text>
</comment>
<sequence>MGSKALPAPIPLHPALQLNYTFLQTLNTFPAAVDHLYGLSSVQSMQMNHWTLGYPHVQGLVDPRFPFSAALPFAAHIFHPKHGSVTRVVPALHKDRPRFDFANLALAATQEDPPKPGDLCKLSGELGKLSPDRKPARGRLPSKSKKEFICKFCGRHFTKSYNLLIHERTHTDERPYTCDICHKAFRRQDHLRDHRYIHSKEKPFKCQECGKGFCQSRTLAVHKTLHLQACRPVRMLESYVSPLLMSYVNRYIKNLKPSDLQLSLWGGDVVLSKLDLRLDVLEQELKLPFMFLSGHIHELRIHVPWTKLTSEPVVITINTMECILKLRDGATAQAWTAHRRSHERCPEMKHNCGRYSVCDALAGYVQSLIRRVVNNVNIVVNNLILKYVEDDIVLSVNITSAECYTVDDLWDRAFMDIIAPELVLRKVINFSDCTVCLDKRNASGKIEFYQDPLLYKCSFRTRLHFTYDNINAKIPAVFKVHTMVESLKLSLTDQQLPMFIRLMELGVALYYGEMGVHRDAEREESGSLRESVPGLMDGSEASLTGQYYQGEDEDQGWMSWAWSFVPAIVSAEDEEGESESGFYTESQEAGAALPLHKSPRDPVVSVGFYCTKASVTFKLTESCSESSYYSPQKLKSREVLSVEQEGITVEALMMGEPFFDCQVGVVGCRAVCLKGIMGIRDFEENMNRKEEDAVFFRCGDTLSVKGMTYLTNSLFDYRSPENNGVRAEFILDGNLHRVSTAQTSVPQFQLLRPLPALQLQFERVTFEHSVPMYEEEVTRTASSLNQPSDTLLHHCYTHCYLKYCSIWEAALFACILVRHTLKHSLRWVKRLDECVSGGARKASVPVRECMFELPQVCVQATRAQVLLLQSMYRSWTHSVGGGACSGISDSLVSHAYKTPAGVTPVCVAPVLEVCVQRVELKVCVRPTLLCVSGTLGAVKMCARTPGVCEGQKDQLVPLVQGPSDTTDLHTSRWLSGSRKPASLLSPDLLQISLQLPQQERTPNPVGLKMGPRLRSATSAFHSIVYQ</sequence>
<dbReference type="SUPFAM" id="SSF57667">
    <property type="entry name" value="beta-beta-alpha zinc fingers"/>
    <property type="match status" value="2"/>
</dbReference>
<keyword evidence="7" id="KW-0539">Nucleus</keyword>
<keyword evidence="4" id="KW-0677">Repeat</keyword>
<evidence type="ECO:0000256" key="7">
    <source>
        <dbReference type="ARBA" id="ARBA00023242"/>
    </source>
</evidence>
<protein>
    <submittedName>
        <fullName evidence="11">Vacuolar protein sorting-associated protein 13B</fullName>
    </submittedName>
</protein>
<evidence type="ECO:0000256" key="4">
    <source>
        <dbReference type="ARBA" id="ARBA00022737"/>
    </source>
</evidence>
<dbReference type="Proteomes" id="UP000281406">
    <property type="component" value="Unassembled WGS sequence"/>
</dbReference>